<dbReference type="Proteomes" id="UP000640274">
    <property type="component" value="Unassembled WGS sequence"/>
</dbReference>
<keyword evidence="2" id="KW-1185">Reference proteome</keyword>
<gene>
    <name evidence="1" type="ORF">JFN88_23305</name>
</gene>
<organism evidence="1 2">
    <name type="scientific">Paenibacillus roseus</name>
    <dbReference type="NCBI Taxonomy" id="2798579"/>
    <lineage>
        <taxon>Bacteria</taxon>
        <taxon>Bacillati</taxon>
        <taxon>Bacillota</taxon>
        <taxon>Bacilli</taxon>
        <taxon>Bacillales</taxon>
        <taxon>Paenibacillaceae</taxon>
        <taxon>Paenibacillus</taxon>
    </lineage>
</organism>
<name>A0A934JBR7_9BACL</name>
<dbReference type="RefSeq" id="WP_199021749.1">
    <property type="nucleotide sequence ID" value="NZ_JAELUP010000117.1"/>
</dbReference>
<evidence type="ECO:0000313" key="2">
    <source>
        <dbReference type="Proteomes" id="UP000640274"/>
    </source>
</evidence>
<sequence>MAVDAEKIKLGPCRVTFDFEGTKPIVFEQTQGGVVLTYEETTRDINVDQLGSSAADVIITGRTASVAVPIIEHDLEKLAAIIPGAKLVIDGTDPTKKRVDVNALVVQRLFPFAKKVKLEPLDEKATVEDTVILHKAAPQTNLNYTYNYDNELVTNTTFRAFPDSDGLLISFGDPSAKE</sequence>
<reference evidence="1" key="1">
    <citation type="submission" date="2020-12" db="EMBL/GenBank/DDBJ databases">
        <authorList>
            <person name="Huq M.A."/>
        </authorList>
    </citation>
    <scope>NUCLEOTIDE SEQUENCE</scope>
    <source>
        <strain evidence="1">MAHUQ-46</strain>
    </source>
</reference>
<dbReference type="EMBL" id="JAELUP010000117">
    <property type="protein sequence ID" value="MBJ6364147.1"/>
    <property type="molecule type" value="Genomic_DNA"/>
</dbReference>
<comment type="caution">
    <text evidence="1">The sequence shown here is derived from an EMBL/GenBank/DDBJ whole genome shotgun (WGS) entry which is preliminary data.</text>
</comment>
<protein>
    <submittedName>
        <fullName evidence="1">Uncharacterized protein</fullName>
    </submittedName>
</protein>
<dbReference type="AlphaFoldDB" id="A0A934JBR7"/>
<proteinExistence type="predicted"/>
<accession>A0A934JBR7</accession>
<evidence type="ECO:0000313" key="1">
    <source>
        <dbReference type="EMBL" id="MBJ6364147.1"/>
    </source>
</evidence>